<dbReference type="AlphaFoldDB" id="A0A0D2C2X7"/>
<keyword evidence="4" id="KW-1185">Reference proteome</keyword>
<proteinExistence type="predicted"/>
<evidence type="ECO:0000259" key="2">
    <source>
        <dbReference type="Pfam" id="PF07859"/>
    </source>
</evidence>
<dbReference type="HOGENOM" id="CLU_042179_1_1_1"/>
<accession>A0A0D2C2X7</accession>
<evidence type="ECO:0000313" key="4">
    <source>
        <dbReference type="Proteomes" id="UP000053328"/>
    </source>
</evidence>
<dbReference type="InterPro" id="IPR029058">
    <property type="entry name" value="AB_hydrolase_fold"/>
</dbReference>
<dbReference type="EMBL" id="KN847494">
    <property type="protein sequence ID" value="KIW17959.1"/>
    <property type="molecule type" value="Genomic_DNA"/>
</dbReference>
<evidence type="ECO:0000256" key="1">
    <source>
        <dbReference type="ARBA" id="ARBA00022801"/>
    </source>
</evidence>
<dbReference type="Proteomes" id="UP000053328">
    <property type="component" value="Unassembled WGS sequence"/>
</dbReference>
<dbReference type="RefSeq" id="XP_016238175.1">
    <property type="nucleotide sequence ID" value="XM_016379498.1"/>
</dbReference>
<dbReference type="Gene3D" id="3.40.50.1820">
    <property type="entry name" value="alpha/beta hydrolase"/>
    <property type="match status" value="1"/>
</dbReference>
<dbReference type="SUPFAM" id="SSF53474">
    <property type="entry name" value="alpha/beta-Hydrolases"/>
    <property type="match status" value="1"/>
</dbReference>
<protein>
    <recommendedName>
        <fullName evidence="2">Alpha/beta hydrolase fold-3 domain-containing protein</fullName>
    </recommendedName>
</protein>
<evidence type="ECO:0000313" key="3">
    <source>
        <dbReference type="EMBL" id="KIW17959.1"/>
    </source>
</evidence>
<dbReference type="PANTHER" id="PTHR48081">
    <property type="entry name" value="AB HYDROLASE SUPERFAMILY PROTEIN C4A8.06C"/>
    <property type="match status" value="1"/>
</dbReference>
<dbReference type="STRING" id="91928.A0A0D2C2X7"/>
<organism evidence="3 4">
    <name type="scientific">Exophiala spinifera</name>
    <dbReference type="NCBI Taxonomy" id="91928"/>
    <lineage>
        <taxon>Eukaryota</taxon>
        <taxon>Fungi</taxon>
        <taxon>Dikarya</taxon>
        <taxon>Ascomycota</taxon>
        <taxon>Pezizomycotina</taxon>
        <taxon>Eurotiomycetes</taxon>
        <taxon>Chaetothyriomycetidae</taxon>
        <taxon>Chaetothyriales</taxon>
        <taxon>Herpotrichiellaceae</taxon>
        <taxon>Exophiala</taxon>
    </lineage>
</organism>
<dbReference type="GeneID" id="27332237"/>
<dbReference type="VEuPathDB" id="FungiDB:PV08_05154"/>
<sequence length="316" mass="34397">MALIRSEAHKMRNDQFRTMFESVEAAKAFIPPTAATVKARAGALGVPHNVTVIPNGKGAKLHYLGVPNANKLILYFHGGGFALPPTEGHVTFMLQCADKIAQSSGQRVQIAFLEYTLSHVERYPLQLLQATEALRLILDSGTRPSDIVVAGDSAGGNMCLGIVSHILHPLEGIPPLGLREPLAGVLLISPWVSFDEDASSYKENVNLDICSPELLHAMADAYVPAVRNNWTDPYLAESFWWKGFPAKEVLNLCGGHELLKDYVLSVGRALSQAGVDIKTVECPLHVHVECILDAQVGLSTGEMAEEIWAWLPQAFQ</sequence>
<feature type="domain" description="Alpha/beta hydrolase fold-3" evidence="2">
    <location>
        <begin position="73"/>
        <end position="288"/>
    </location>
</feature>
<gene>
    <name evidence="3" type="ORF">PV08_05154</name>
</gene>
<name>A0A0D2C2X7_9EURO</name>
<reference evidence="3 4" key="1">
    <citation type="submission" date="2015-01" db="EMBL/GenBank/DDBJ databases">
        <title>The Genome Sequence of Exophiala spinifera CBS89968.</title>
        <authorList>
            <consortium name="The Broad Institute Genomics Platform"/>
            <person name="Cuomo C."/>
            <person name="de Hoog S."/>
            <person name="Gorbushina A."/>
            <person name="Stielow B."/>
            <person name="Teixiera M."/>
            <person name="Abouelleil A."/>
            <person name="Chapman S.B."/>
            <person name="Priest M."/>
            <person name="Young S.K."/>
            <person name="Wortman J."/>
            <person name="Nusbaum C."/>
            <person name="Birren B."/>
        </authorList>
    </citation>
    <scope>NUCLEOTIDE SEQUENCE [LARGE SCALE GENOMIC DNA]</scope>
    <source>
        <strain evidence="3 4">CBS 89968</strain>
    </source>
</reference>
<dbReference type="InterPro" id="IPR013094">
    <property type="entry name" value="AB_hydrolase_3"/>
</dbReference>
<keyword evidence="1" id="KW-0378">Hydrolase</keyword>
<dbReference type="Pfam" id="PF07859">
    <property type="entry name" value="Abhydrolase_3"/>
    <property type="match status" value="1"/>
</dbReference>
<dbReference type="OrthoDB" id="2152029at2759"/>
<dbReference type="PANTHER" id="PTHR48081:SF31">
    <property type="entry name" value="STERYL ACETYL HYDROLASE MUG81-RELATED"/>
    <property type="match status" value="1"/>
</dbReference>
<dbReference type="InterPro" id="IPR050300">
    <property type="entry name" value="GDXG_lipolytic_enzyme"/>
</dbReference>
<dbReference type="GO" id="GO:0016787">
    <property type="term" value="F:hydrolase activity"/>
    <property type="evidence" value="ECO:0007669"/>
    <property type="project" value="UniProtKB-KW"/>
</dbReference>